<evidence type="ECO:0000256" key="4">
    <source>
        <dbReference type="ARBA" id="ARBA00023212"/>
    </source>
</evidence>
<dbReference type="PANTHER" id="PTHR23065:SF7">
    <property type="entry name" value="NOSTRIN, ISOFORM H"/>
    <property type="match status" value="1"/>
</dbReference>
<feature type="region of interest" description="Disordered" evidence="6">
    <location>
        <begin position="391"/>
        <end position="473"/>
    </location>
</feature>
<feature type="compositionally biased region" description="Polar residues" evidence="6">
    <location>
        <begin position="462"/>
        <end position="473"/>
    </location>
</feature>
<dbReference type="InterPro" id="IPR001060">
    <property type="entry name" value="FCH_dom"/>
</dbReference>
<dbReference type="PROSITE" id="PS51741">
    <property type="entry name" value="F_BAR"/>
    <property type="match status" value="1"/>
</dbReference>
<evidence type="ECO:0000259" key="7">
    <source>
        <dbReference type="PROSITE" id="PS51741"/>
    </source>
</evidence>
<dbReference type="Gene3D" id="1.20.1270.60">
    <property type="entry name" value="Arfaptin homology (AH) domain/BAR domain"/>
    <property type="match status" value="1"/>
</dbReference>
<reference evidence="8" key="1">
    <citation type="journal article" date="2023" name="IScience">
        <title>Live-bearing cockroach genome reveals convergent evolutionary mechanisms linked to viviparity in insects and beyond.</title>
        <authorList>
            <person name="Fouks B."/>
            <person name="Harrison M.C."/>
            <person name="Mikhailova A.A."/>
            <person name="Marchal E."/>
            <person name="English S."/>
            <person name="Carruthers M."/>
            <person name="Jennings E.C."/>
            <person name="Chiamaka E.L."/>
            <person name="Frigard R.A."/>
            <person name="Pippel M."/>
            <person name="Attardo G.M."/>
            <person name="Benoit J.B."/>
            <person name="Bornberg-Bauer E."/>
            <person name="Tobe S.S."/>
        </authorList>
    </citation>
    <scope>NUCLEOTIDE SEQUENCE</scope>
    <source>
        <strain evidence="8">Stay&amp;Tobe</strain>
    </source>
</reference>
<dbReference type="InterPro" id="IPR027267">
    <property type="entry name" value="AH/BAR_dom_sf"/>
</dbReference>
<evidence type="ECO:0000256" key="5">
    <source>
        <dbReference type="PROSITE-ProRule" id="PRU01077"/>
    </source>
</evidence>
<comment type="subcellular location">
    <subcellularLocation>
        <location evidence="1">Cytoplasm</location>
        <location evidence="1">Cytoskeleton</location>
    </subcellularLocation>
</comment>
<feature type="domain" description="F-BAR" evidence="7">
    <location>
        <begin position="178"/>
        <end position="473"/>
    </location>
</feature>
<feature type="compositionally biased region" description="Basic and acidic residues" evidence="6">
    <location>
        <begin position="163"/>
        <end position="175"/>
    </location>
</feature>
<dbReference type="Pfam" id="PF00611">
    <property type="entry name" value="FCH"/>
    <property type="match status" value="1"/>
</dbReference>
<dbReference type="PANTHER" id="PTHR23065">
    <property type="entry name" value="PROLINE-SERINE-THREONINE PHOSPHATASE INTERACTING PROTEIN 1"/>
    <property type="match status" value="1"/>
</dbReference>
<accession>A0AAD8AF61</accession>
<proteinExistence type="predicted"/>
<dbReference type="AlphaFoldDB" id="A0AAD8AF61"/>
<dbReference type="GO" id="GO:0043226">
    <property type="term" value="C:organelle"/>
    <property type="evidence" value="ECO:0007669"/>
    <property type="project" value="UniProtKB-ARBA"/>
</dbReference>
<dbReference type="GO" id="GO:0005886">
    <property type="term" value="C:plasma membrane"/>
    <property type="evidence" value="ECO:0007669"/>
    <property type="project" value="TreeGrafter"/>
</dbReference>
<evidence type="ECO:0000256" key="3">
    <source>
        <dbReference type="ARBA" id="ARBA00022553"/>
    </source>
</evidence>
<dbReference type="Proteomes" id="UP001233999">
    <property type="component" value="Unassembled WGS sequence"/>
</dbReference>
<dbReference type="GO" id="GO:0005737">
    <property type="term" value="C:cytoplasm"/>
    <property type="evidence" value="ECO:0007669"/>
    <property type="project" value="TreeGrafter"/>
</dbReference>
<name>A0AAD8AF61_DIPPU</name>
<organism evidence="8 9">
    <name type="scientific">Diploptera punctata</name>
    <name type="common">Pacific beetle cockroach</name>
    <dbReference type="NCBI Taxonomy" id="6984"/>
    <lineage>
        <taxon>Eukaryota</taxon>
        <taxon>Metazoa</taxon>
        <taxon>Ecdysozoa</taxon>
        <taxon>Arthropoda</taxon>
        <taxon>Hexapoda</taxon>
        <taxon>Insecta</taxon>
        <taxon>Pterygota</taxon>
        <taxon>Neoptera</taxon>
        <taxon>Polyneoptera</taxon>
        <taxon>Dictyoptera</taxon>
        <taxon>Blattodea</taxon>
        <taxon>Blaberoidea</taxon>
        <taxon>Blaberidae</taxon>
        <taxon>Diplopterinae</taxon>
        <taxon>Diploptera</taxon>
    </lineage>
</organism>
<dbReference type="SMART" id="SM00055">
    <property type="entry name" value="FCH"/>
    <property type="match status" value="1"/>
</dbReference>
<keyword evidence="5" id="KW-0175">Coiled coil</keyword>
<evidence type="ECO:0000256" key="6">
    <source>
        <dbReference type="SAM" id="MobiDB-lite"/>
    </source>
</evidence>
<dbReference type="SUPFAM" id="SSF103657">
    <property type="entry name" value="BAR/IMD domain-like"/>
    <property type="match status" value="1"/>
</dbReference>
<keyword evidence="3" id="KW-0597">Phosphoprotein</keyword>
<evidence type="ECO:0000313" key="9">
    <source>
        <dbReference type="Proteomes" id="UP001233999"/>
    </source>
</evidence>
<protein>
    <recommendedName>
        <fullName evidence="7">F-BAR domain-containing protein</fullName>
    </recommendedName>
</protein>
<comment type="caution">
    <text evidence="8">The sequence shown here is derived from an EMBL/GenBank/DDBJ whole genome shotgun (WGS) entry which is preliminary data.</text>
</comment>
<dbReference type="EMBL" id="JASPKZ010001966">
    <property type="protein sequence ID" value="KAJ9596738.1"/>
    <property type="molecule type" value="Genomic_DNA"/>
</dbReference>
<gene>
    <name evidence="8" type="ORF">L9F63_012244</name>
</gene>
<keyword evidence="2" id="KW-0963">Cytoplasm</keyword>
<keyword evidence="9" id="KW-1185">Reference proteome</keyword>
<feature type="region of interest" description="Disordered" evidence="6">
    <location>
        <begin position="157"/>
        <end position="180"/>
    </location>
</feature>
<sequence length="473" mass="52633">MASSTSTLVADSRPVSPRGLTISLPLELSSCADWETITELSDYKHDSDYEDVVTRDEYCEHRAQEPRRRRVRGAVRTRIRRAWRAVRGWWSEERLRITDVIQRHSNAQSVKDEPDNNVVRRKLRIAEIIQKHSREEPDNNGVRRRLRIMDVIQKHARAQAVKGEPDNNVVRRESAQRPGVRRSRYIPEGQNGFEELRRYIKQGGDFCKDLSAILQERSEAETQYAKSLSKLSGKLLKASRDSVGSVTQAWQRAGAQMEAQSEVHRAFAAALSEEVVKPLRQLMESQHRIRKSVESAVDKTGKSLSEWRSAEGKSKKQSFMCAPREREDAGRHVGCEVGTSLLHHTSAPHSTALRQGQGLFQAGVEAKEGRGICEEGRCRVLHVQLASREIKTGVGDSGDPRQSLFPSSGGGETAAPQGPGHLLPASPAGHWSQDGAERGQAARTCGELRCGTRHTDCGVHQGNWTTDTGTAPP</sequence>
<reference evidence="8" key="2">
    <citation type="submission" date="2023-05" db="EMBL/GenBank/DDBJ databases">
        <authorList>
            <person name="Fouks B."/>
        </authorList>
    </citation>
    <scope>NUCLEOTIDE SEQUENCE</scope>
    <source>
        <strain evidence="8">Stay&amp;Tobe</strain>
        <tissue evidence="8">Testes</tissue>
    </source>
</reference>
<evidence type="ECO:0000256" key="1">
    <source>
        <dbReference type="ARBA" id="ARBA00004245"/>
    </source>
</evidence>
<keyword evidence="4" id="KW-0206">Cytoskeleton</keyword>
<dbReference type="InterPro" id="IPR031160">
    <property type="entry name" value="F_BAR_dom"/>
</dbReference>
<evidence type="ECO:0000313" key="8">
    <source>
        <dbReference type="EMBL" id="KAJ9596738.1"/>
    </source>
</evidence>
<evidence type="ECO:0000256" key="2">
    <source>
        <dbReference type="ARBA" id="ARBA00022490"/>
    </source>
</evidence>